<dbReference type="InterPro" id="IPR029510">
    <property type="entry name" value="Ald_DH_CS_GLU"/>
</dbReference>
<comment type="similarity">
    <text evidence="1 5">Belongs to the aldehyde dehydrogenase family.</text>
</comment>
<dbReference type="PROSITE" id="PS00687">
    <property type="entry name" value="ALDEHYDE_DEHYDR_GLU"/>
    <property type="match status" value="1"/>
</dbReference>
<reference evidence="7 8" key="1">
    <citation type="submission" date="2016-01" db="EMBL/GenBank/DDBJ databases">
        <title>Mycobacterium immunogenum strain CD11_6 genome sequencing and assembly.</title>
        <authorList>
            <person name="Kaur G."/>
            <person name="Nair G.R."/>
            <person name="Mayilraj S."/>
        </authorList>
    </citation>
    <scope>NUCLEOTIDE SEQUENCE [LARGE SCALE GENOMIC DNA]</scope>
    <source>
        <strain evidence="7 8">CD11-6</strain>
    </source>
</reference>
<keyword evidence="3" id="KW-0520">NAD</keyword>
<organism evidence="7 8">
    <name type="scientific">Mycobacteroides immunogenum</name>
    <dbReference type="NCBI Taxonomy" id="83262"/>
    <lineage>
        <taxon>Bacteria</taxon>
        <taxon>Bacillati</taxon>
        <taxon>Actinomycetota</taxon>
        <taxon>Actinomycetes</taxon>
        <taxon>Mycobacteriales</taxon>
        <taxon>Mycobacteriaceae</taxon>
        <taxon>Mycobacteroides</taxon>
    </lineage>
</organism>
<dbReference type="EMBL" id="LQYE01000002">
    <property type="protein sequence ID" value="OAT69776.1"/>
    <property type="molecule type" value="Genomic_DNA"/>
</dbReference>
<dbReference type="Pfam" id="PF00171">
    <property type="entry name" value="Aldedh"/>
    <property type="match status" value="1"/>
</dbReference>
<comment type="caution">
    <text evidence="7">The sequence shown here is derived from an EMBL/GenBank/DDBJ whole genome shotgun (WGS) entry which is preliminary data.</text>
</comment>
<dbReference type="SUPFAM" id="SSF53720">
    <property type="entry name" value="ALDH-like"/>
    <property type="match status" value="1"/>
</dbReference>
<evidence type="ECO:0000313" key="8">
    <source>
        <dbReference type="Proteomes" id="UP000186919"/>
    </source>
</evidence>
<dbReference type="InterPro" id="IPR016161">
    <property type="entry name" value="Ald_DH/histidinol_DH"/>
</dbReference>
<proteinExistence type="inferred from homology"/>
<feature type="active site" evidence="4">
    <location>
        <position position="252"/>
    </location>
</feature>
<evidence type="ECO:0000256" key="4">
    <source>
        <dbReference type="PROSITE-ProRule" id="PRU10007"/>
    </source>
</evidence>
<dbReference type="AlphaFoldDB" id="A0A179VHM2"/>
<protein>
    <submittedName>
        <fullName evidence="7">Benzaldehyde dehydrogenase</fullName>
    </submittedName>
</protein>
<dbReference type="GO" id="GO:0016620">
    <property type="term" value="F:oxidoreductase activity, acting on the aldehyde or oxo group of donors, NAD or NADP as acceptor"/>
    <property type="evidence" value="ECO:0007669"/>
    <property type="project" value="InterPro"/>
</dbReference>
<dbReference type="RefSeq" id="WP_064628335.1">
    <property type="nucleotide sequence ID" value="NZ_LQYE01000002.1"/>
</dbReference>
<feature type="domain" description="Aldehyde dehydrogenase" evidence="6">
    <location>
        <begin position="18"/>
        <end position="474"/>
    </location>
</feature>
<dbReference type="Gene3D" id="3.40.309.10">
    <property type="entry name" value="Aldehyde Dehydrogenase, Chain A, domain 2"/>
    <property type="match status" value="1"/>
</dbReference>
<dbReference type="PROSITE" id="PS00070">
    <property type="entry name" value="ALDEHYDE_DEHYDR_CYS"/>
    <property type="match status" value="1"/>
</dbReference>
<dbReference type="InterPro" id="IPR016160">
    <property type="entry name" value="Ald_DH_CS_CYS"/>
</dbReference>
<evidence type="ECO:0000256" key="3">
    <source>
        <dbReference type="ARBA" id="ARBA00023027"/>
    </source>
</evidence>
<keyword evidence="2 5" id="KW-0560">Oxidoreductase</keyword>
<dbReference type="InterPro" id="IPR016163">
    <property type="entry name" value="Ald_DH_C"/>
</dbReference>
<dbReference type="PANTHER" id="PTHR42986">
    <property type="entry name" value="BENZALDEHYDE DEHYDROGENASE YFMT"/>
    <property type="match status" value="1"/>
</dbReference>
<evidence type="ECO:0000256" key="2">
    <source>
        <dbReference type="ARBA" id="ARBA00023002"/>
    </source>
</evidence>
<evidence type="ECO:0000259" key="6">
    <source>
        <dbReference type="Pfam" id="PF00171"/>
    </source>
</evidence>
<dbReference type="Proteomes" id="UP000186919">
    <property type="component" value="Unassembled WGS sequence"/>
</dbReference>
<evidence type="ECO:0000256" key="1">
    <source>
        <dbReference type="ARBA" id="ARBA00009986"/>
    </source>
</evidence>
<dbReference type="PANTHER" id="PTHR42986:SF1">
    <property type="entry name" value="BENZALDEHYDE DEHYDROGENASE YFMT"/>
    <property type="match status" value="1"/>
</dbReference>
<name>A0A179VHM2_9MYCO</name>
<gene>
    <name evidence="7" type="ORF">AWB85_19145</name>
</gene>
<dbReference type="InterPro" id="IPR015590">
    <property type="entry name" value="Aldehyde_DH_dom"/>
</dbReference>
<evidence type="ECO:0000256" key="5">
    <source>
        <dbReference type="RuleBase" id="RU003345"/>
    </source>
</evidence>
<dbReference type="Gene3D" id="3.40.605.10">
    <property type="entry name" value="Aldehyde Dehydrogenase, Chain A, domain 1"/>
    <property type="match status" value="1"/>
</dbReference>
<evidence type="ECO:0000313" key="7">
    <source>
        <dbReference type="EMBL" id="OAT69776.1"/>
    </source>
</evidence>
<dbReference type="InterPro" id="IPR016162">
    <property type="entry name" value="Ald_DH_N"/>
</dbReference>
<accession>A0A179VHM2</accession>
<sequence>MTSPSTQNWSNKVYLGNWRAGSGGVQDVVEPATGQTLDTVGLSGVEDLDMAVDLARTAQSQWALVPQEDRAAMMRHVGETLRAAKDEVVTWLIREGGGTHEKAEFETDLAIRECFAAAALAIHSTGDVISTDSGELTYSVRIPAGVLGVITPFNAPLQLAVHSIAPAIALGNAAILKPDPRAAVSGGMMLAMICEQAGLPAGLLSVLPGGAEFGEALVAHPGIDVISFTGSTRAGKAVGQAAASHLAKAHLELGGNSALIVLPGVDIDWAAHLGARGSFFHQGQICMATGRHLVHESIIDAYVARLAQIGESLLIGDPTNQEVQIGPIIDERQRDRVDSLVTQSVAAGATLVSGGTFEGLFYRPTVLTDVGPTTPAYTEEVFGPVACVRSFATEEEAIAMACDSEYGLTLGILTPDIARGLALAEQIPTGAVHINDQTIADSPLAPMGGVRASGSGSHFGGTANLDAFTETRWVTVKSAHGAG</sequence>